<dbReference type="Proteomes" id="UP001358614">
    <property type="component" value="Chromosome 1"/>
</dbReference>
<keyword evidence="3" id="KW-1185">Reference proteome</keyword>
<reference evidence="2 3" key="1">
    <citation type="submission" date="2024-01" db="EMBL/GenBank/DDBJ databases">
        <title>Comparative genomics of Cryptococcus and Kwoniella reveals pathogenesis evolution and contrasting modes of karyotype evolution via chromosome fusion or intercentromeric recombination.</title>
        <authorList>
            <person name="Coelho M.A."/>
            <person name="David-Palma M."/>
            <person name="Shea T."/>
            <person name="Bowers K."/>
            <person name="McGinley-Smith S."/>
            <person name="Mohammad A.W."/>
            <person name="Gnirke A."/>
            <person name="Yurkov A.M."/>
            <person name="Nowrousian M."/>
            <person name="Sun S."/>
            <person name="Cuomo C.A."/>
            <person name="Heitman J."/>
        </authorList>
    </citation>
    <scope>NUCLEOTIDE SEQUENCE [LARGE SCALE GENOMIC DNA]</scope>
    <source>
        <strain evidence="2 3">PYCC6329</strain>
    </source>
</reference>
<organism evidence="2 3">
    <name type="scientific">Kwoniella europaea PYCC6329</name>
    <dbReference type="NCBI Taxonomy" id="1423913"/>
    <lineage>
        <taxon>Eukaryota</taxon>
        <taxon>Fungi</taxon>
        <taxon>Dikarya</taxon>
        <taxon>Basidiomycota</taxon>
        <taxon>Agaricomycotina</taxon>
        <taxon>Tremellomycetes</taxon>
        <taxon>Tremellales</taxon>
        <taxon>Cryptococcaceae</taxon>
        <taxon>Kwoniella</taxon>
    </lineage>
</organism>
<accession>A0AAX4KFG5</accession>
<dbReference type="EMBL" id="CP144089">
    <property type="protein sequence ID" value="WWD05071.1"/>
    <property type="molecule type" value="Genomic_DNA"/>
</dbReference>
<feature type="region of interest" description="Disordered" evidence="1">
    <location>
        <begin position="650"/>
        <end position="671"/>
    </location>
</feature>
<gene>
    <name evidence="2" type="ORF">V865_003142</name>
</gene>
<evidence type="ECO:0008006" key="4">
    <source>
        <dbReference type="Google" id="ProtNLM"/>
    </source>
</evidence>
<protein>
    <recommendedName>
        <fullName evidence="4">ATPase synthesis protein 25</fullName>
    </recommendedName>
</protein>
<dbReference type="RefSeq" id="XP_066083038.1">
    <property type="nucleotide sequence ID" value="XM_066226941.1"/>
</dbReference>
<dbReference type="AlphaFoldDB" id="A0AAX4KFG5"/>
<sequence length="905" mass="102883">MRGAGLPRLVTSRSLPRISNLRAFGIKRPKSPHLLCPPSAGGTTLPGKRYAHIASPLGATVPARKALETAILTNTYSNVGPLLDDKSISLGTLLDHYDLTSPIPSDHLLPLLKHQSRPSDIITLMPSIIAYVEETEIPIDYIVDLVQQLLIHLGRHQMFALLPSVVQLFLQRMEVEIDVTVQLDVYVLQAKYKGFIQHLRYFTTLGPSRATQPLPLPVRDQVSRIVAHLLKILSELPSSSKVDSQPQLSPSFLKYIFRRRFLTPELRRMLVGYSFSRKIELTRFQWQQCTLSAMEEGDDKAARKYRIRWKLAIDKAEAAAASAGWEDGKEEEFDEDELLEKAQIVNEEPIKSTIEMCTPTTSVSERDKQISKIISEMVLSQYSKSLDKILPTMAPYINPRSLSDLDALLKKSIGPGLKNNLRGTKFRPARYDAHSLLRYAWSILLDRCSKDKSVTAEALLEMAETLPGDAVVGHTLTPIMYGLIKRGEPLKAWEIWRDLIEREQSAPSVAKGLFVDRITLAVATEACHAALNIETAIVLVDTWAKRPTAITKRKENSWAGSIPLDAQNINILLNLCRLDGKPSLAFRLWSAALPRYGVYLDDISLNLLLDIARYSEDDLEDEVALSHQEEKELFRRRLRAIAQEFQFRRKRRESNDNDQEEGDGWSSTEDEHNRMYNDETWANSSTSILLDNPNTAWRYRLDKGGLEAPWKKARRIFRQVVLGNWPHLRDVQSPLELAHQGAFGTILSFFSSSDASEPKQEQADREILIPSPNARFTHIIPTSNTFRSYIALLGYYNRHAEIPIVLAWMKSLDIRPTWSTMCLALLHICESEGPRRWIKGFGEDGKGLRLVRDEEIMRKWLQDWLEGENSKTKGNTNMSYNVVPTEQDVANSRRWLAERRQRLTA</sequence>
<evidence type="ECO:0000256" key="1">
    <source>
        <dbReference type="SAM" id="MobiDB-lite"/>
    </source>
</evidence>
<evidence type="ECO:0000313" key="3">
    <source>
        <dbReference type="Proteomes" id="UP001358614"/>
    </source>
</evidence>
<name>A0AAX4KFG5_9TREE</name>
<dbReference type="KEGG" id="ker:91101946"/>
<dbReference type="GeneID" id="91101946"/>
<evidence type="ECO:0000313" key="2">
    <source>
        <dbReference type="EMBL" id="WWD05071.1"/>
    </source>
</evidence>
<proteinExistence type="predicted"/>